<dbReference type="EMBL" id="PKKC01000001">
    <property type="protein sequence ID" value="PKZ91071.1"/>
    <property type="molecule type" value="Genomic_DNA"/>
</dbReference>
<evidence type="ECO:0008006" key="3">
    <source>
        <dbReference type="Google" id="ProtNLM"/>
    </source>
</evidence>
<accession>A0AB36X4E2</accession>
<reference evidence="1 2" key="1">
    <citation type="submission" date="2017-12" db="EMBL/GenBank/DDBJ databases">
        <title>Phylogenetic diversity of female urinary microbiome.</title>
        <authorList>
            <person name="Thomas-White K."/>
            <person name="Wolfe A.J."/>
        </authorList>
    </citation>
    <scope>NUCLEOTIDE SEQUENCE [LARGE SCALE GENOMIC DNA]</scope>
    <source>
        <strain evidence="1 2">UMB0099</strain>
    </source>
</reference>
<dbReference type="Proteomes" id="UP000234740">
    <property type="component" value="Unassembled WGS sequence"/>
</dbReference>
<evidence type="ECO:0000313" key="2">
    <source>
        <dbReference type="Proteomes" id="UP000234740"/>
    </source>
</evidence>
<protein>
    <recommendedName>
        <fullName evidence="3">Transposase</fullName>
    </recommendedName>
</protein>
<dbReference type="AlphaFoldDB" id="A0AB36X4E2"/>
<comment type="caution">
    <text evidence="1">The sequence shown here is derived from an EMBL/GenBank/DDBJ whole genome shotgun (WGS) entry which is preliminary data.</text>
</comment>
<evidence type="ECO:0000313" key="1">
    <source>
        <dbReference type="EMBL" id="PKZ91071.1"/>
    </source>
</evidence>
<proteinExistence type="predicted"/>
<gene>
    <name evidence="1" type="ORF">CYJ86_00905</name>
</gene>
<sequence>MIIVYNSLPREILCHDPQRFRGERGKSWVVVGWTAAATAVDRVAQFGKLERKEEFSFTTM</sequence>
<organism evidence="1 2">
    <name type="scientific">Lactobacillus gasseri</name>
    <dbReference type="NCBI Taxonomy" id="1596"/>
    <lineage>
        <taxon>Bacteria</taxon>
        <taxon>Bacillati</taxon>
        <taxon>Bacillota</taxon>
        <taxon>Bacilli</taxon>
        <taxon>Lactobacillales</taxon>
        <taxon>Lactobacillaceae</taxon>
        <taxon>Lactobacillus</taxon>
    </lineage>
</organism>
<name>A0AB36X4E2_LACGS</name>